<dbReference type="InterPro" id="IPR035969">
    <property type="entry name" value="Rab-GAP_TBC_sf"/>
</dbReference>
<reference evidence="4" key="1">
    <citation type="submission" date="2020-01" db="EMBL/GenBank/DDBJ databases">
        <title>Development of genomics and gene disruption for Polysphondylium violaceum indicates a role for the polyketide synthase stlB in stalk morphogenesis.</title>
        <authorList>
            <person name="Narita B."/>
            <person name="Kawabe Y."/>
            <person name="Kin K."/>
            <person name="Saito T."/>
            <person name="Gibbs R."/>
            <person name="Kuspa A."/>
            <person name="Muzny D."/>
            <person name="Queller D."/>
            <person name="Richards S."/>
            <person name="Strassman J."/>
            <person name="Sucgang R."/>
            <person name="Worley K."/>
            <person name="Schaap P."/>
        </authorList>
    </citation>
    <scope>NUCLEOTIDE SEQUENCE</scope>
    <source>
        <strain evidence="4">QSvi11</strain>
    </source>
</reference>
<keyword evidence="1" id="KW-0479">Metal-binding</keyword>
<evidence type="ECO:0000259" key="3">
    <source>
        <dbReference type="PROSITE" id="PS50119"/>
    </source>
</evidence>
<dbReference type="SUPFAM" id="SSF47923">
    <property type="entry name" value="Ypt/Rab-GAP domain of gyp1p"/>
    <property type="match status" value="2"/>
</dbReference>
<feature type="domain" description="B box-type" evidence="3">
    <location>
        <begin position="292"/>
        <end position="335"/>
    </location>
</feature>
<proteinExistence type="predicted"/>
<dbReference type="Pfam" id="PF00566">
    <property type="entry name" value="RabGAP-TBC"/>
    <property type="match status" value="1"/>
</dbReference>
<dbReference type="PROSITE" id="PS50086">
    <property type="entry name" value="TBC_RABGAP"/>
    <property type="match status" value="1"/>
</dbReference>
<dbReference type="GO" id="GO:0008270">
    <property type="term" value="F:zinc ion binding"/>
    <property type="evidence" value="ECO:0007669"/>
    <property type="project" value="UniProtKB-KW"/>
</dbReference>
<evidence type="ECO:0000313" key="4">
    <source>
        <dbReference type="EMBL" id="KAF2071016.1"/>
    </source>
</evidence>
<organism evidence="4 5">
    <name type="scientific">Polysphondylium violaceum</name>
    <dbReference type="NCBI Taxonomy" id="133409"/>
    <lineage>
        <taxon>Eukaryota</taxon>
        <taxon>Amoebozoa</taxon>
        <taxon>Evosea</taxon>
        <taxon>Eumycetozoa</taxon>
        <taxon>Dictyostelia</taxon>
        <taxon>Dictyosteliales</taxon>
        <taxon>Dictyosteliaceae</taxon>
        <taxon>Polysphondylium</taxon>
    </lineage>
</organism>
<dbReference type="InterPro" id="IPR000195">
    <property type="entry name" value="Rab-GAP-TBC_dom"/>
</dbReference>
<feature type="domain" description="Rab-GAP TBC" evidence="2">
    <location>
        <begin position="29"/>
        <end position="198"/>
    </location>
</feature>
<dbReference type="Gene3D" id="1.10.472.80">
    <property type="entry name" value="Ypt/Rab-GAP domain of gyp1p, domain 3"/>
    <property type="match status" value="1"/>
</dbReference>
<dbReference type="GO" id="GO:0005096">
    <property type="term" value="F:GTPase activator activity"/>
    <property type="evidence" value="ECO:0007669"/>
    <property type="project" value="TreeGrafter"/>
</dbReference>
<evidence type="ECO:0000313" key="5">
    <source>
        <dbReference type="Proteomes" id="UP000695562"/>
    </source>
</evidence>
<dbReference type="AlphaFoldDB" id="A0A8J4PQH2"/>
<dbReference type="GO" id="GO:0031267">
    <property type="term" value="F:small GTPase binding"/>
    <property type="evidence" value="ECO:0007669"/>
    <property type="project" value="TreeGrafter"/>
</dbReference>
<protein>
    <recommendedName>
        <fullName evidence="6">RabGAP/TBC domain-containing protein</fullName>
    </recommendedName>
</protein>
<evidence type="ECO:0008006" key="6">
    <source>
        <dbReference type="Google" id="ProtNLM"/>
    </source>
</evidence>
<dbReference type="SMART" id="SM00164">
    <property type="entry name" value="TBC"/>
    <property type="match status" value="1"/>
</dbReference>
<dbReference type="Proteomes" id="UP000695562">
    <property type="component" value="Unassembled WGS sequence"/>
</dbReference>
<dbReference type="InterPro" id="IPR050302">
    <property type="entry name" value="Rab_GAP_TBC_domain"/>
</dbReference>
<dbReference type="EMBL" id="AJWJ01000421">
    <property type="protein sequence ID" value="KAF2071016.1"/>
    <property type="molecule type" value="Genomic_DNA"/>
</dbReference>
<accession>A0A8J4PQH2</accession>
<evidence type="ECO:0000256" key="1">
    <source>
        <dbReference type="PROSITE-ProRule" id="PRU00024"/>
    </source>
</evidence>
<name>A0A8J4PQH2_9MYCE</name>
<keyword evidence="1" id="KW-0862">Zinc</keyword>
<dbReference type="InterPro" id="IPR000315">
    <property type="entry name" value="Znf_B-box"/>
</dbReference>
<keyword evidence="5" id="KW-1185">Reference proteome</keyword>
<sequence>MLKHKEQWEKELDTSLLKMEKGFIKNQGIEKISERVAKWPALAGLTAEDIKVIEFGDQKPDELFYRDADRTFADETNKKELIQILTYLKHQFGDYQQGLSFVTSFFMLTMDSKENIALMVKINNMLPGFWKHEAIGFGTSAFTFYHILSETNPKITDHLSKNLIDAGTFCQRWFLGLCVHLLPFEYLFDFIEAFLQGGLEYLYQFGLSLFHVLEDRILLANNPNTIFALLRLDEEEITDAKIFRQILDNTSKYDIKKYDLKAIDADVYERHLKKRIESAHKVIAQAVVIDDCQWCNDNLPEFYCVDCKQVFCEDCLNDDSKVPEDHTDAHETISMEEYETNVDKYTAKSEEVESLAVTLQDLTV</sequence>
<dbReference type="PROSITE" id="PS50119">
    <property type="entry name" value="ZF_BBOX"/>
    <property type="match status" value="1"/>
</dbReference>
<keyword evidence="1" id="KW-0863">Zinc-finger</keyword>
<dbReference type="PANTHER" id="PTHR47219">
    <property type="entry name" value="RAB GTPASE-ACTIVATING PROTEIN 1-LIKE"/>
    <property type="match status" value="1"/>
</dbReference>
<dbReference type="PANTHER" id="PTHR47219:SF20">
    <property type="entry name" value="TBC1 DOMAIN FAMILY MEMBER 2B"/>
    <property type="match status" value="1"/>
</dbReference>
<gene>
    <name evidence="4" type="ORF">CYY_007659</name>
</gene>
<comment type="caution">
    <text evidence="4">The sequence shown here is derived from an EMBL/GenBank/DDBJ whole genome shotgun (WGS) entry which is preliminary data.</text>
</comment>
<evidence type="ECO:0000259" key="2">
    <source>
        <dbReference type="PROSITE" id="PS50086"/>
    </source>
</evidence>
<dbReference type="OrthoDB" id="294251at2759"/>
<dbReference type="CDD" id="cd19757">
    <property type="entry name" value="Bbox1"/>
    <property type="match status" value="1"/>
</dbReference>